<dbReference type="EMBL" id="FQVC01000013">
    <property type="protein sequence ID" value="SHF78145.1"/>
    <property type="molecule type" value="Genomic_DNA"/>
</dbReference>
<dbReference type="PANTHER" id="PTHR33154:SF33">
    <property type="entry name" value="TRANSCRIPTIONAL REPRESSOR SDPR"/>
    <property type="match status" value="1"/>
</dbReference>
<evidence type="ECO:0000256" key="1">
    <source>
        <dbReference type="ARBA" id="ARBA00023015"/>
    </source>
</evidence>
<dbReference type="InterPro" id="IPR001845">
    <property type="entry name" value="HTH_ArsR_DNA-bd_dom"/>
</dbReference>
<evidence type="ECO:0000256" key="2">
    <source>
        <dbReference type="ARBA" id="ARBA00023125"/>
    </source>
</evidence>
<dbReference type="AlphaFoldDB" id="A0A1M5EFY4"/>
<feature type="domain" description="HTH arsR-type" evidence="4">
    <location>
        <begin position="1"/>
        <end position="89"/>
    </location>
</feature>
<dbReference type="NCBIfam" id="NF033788">
    <property type="entry name" value="HTH_metalloreg"/>
    <property type="match status" value="1"/>
</dbReference>
<keyword evidence="2" id="KW-0238">DNA-binding</keyword>
<dbReference type="OrthoDB" id="9790747at2"/>
<evidence type="ECO:0000313" key="5">
    <source>
        <dbReference type="EMBL" id="SHF78145.1"/>
    </source>
</evidence>
<accession>A0A1M5EFY4</accession>
<dbReference type="Proteomes" id="UP000184533">
    <property type="component" value="Unassembled WGS sequence"/>
</dbReference>
<dbReference type="Pfam" id="PF01022">
    <property type="entry name" value="HTH_5"/>
    <property type="match status" value="1"/>
</dbReference>
<organism evidence="5 6">
    <name type="scientific">Devosia limi DSM 17137</name>
    <dbReference type="NCBI Taxonomy" id="1121477"/>
    <lineage>
        <taxon>Bacteria</taxon>
        <taxon>Pseudomonadati</taxon>
        <taxon>Pseudomonadota</taxon>
        <taxon>Alphaproteobacteria</taxon>
        <taxon>Hyphomicrobiales</taxon>
        <taxon>Devosiaceae</taxon>
        <taxon>Devosia</taxon>
    </lineage>
</organism>
<dbReference type="GO" id="GO:0003700">
    <property type="term" value="F:DNA-binding transcription factor activity"/>
    <property type="evidence" value="ECO:0007669"/>
    <property type="project" value="InterPro"/>
</dbReference>
<proteinExistence type="predicted"/>
<dbReference type="InterPro" id="IPR036388">
    <property type="entry name" value="WH-like_DNA-bd_sf"/>
</dbReference>
<reference evidence="5 6" key="1">
    <citation type="submission" date="2016-11" db="EMBL/GenBank/DDBJ databases">
        <authorList>
            <person name="Jaros S."/>
            <person name="Januszkiewicz K."/>
            <person name="Wedrychowicz H."/>
        </authorList>
    </citation>
    <scope>NUCLEOTIDE SEQUENCE [LARGE SCALE GENOMIC DNA]</scope>
    <source>
        <strain evidence="5 6">DSM 17137</strain>
    </source>
</reference>
<dbReference type="InterPro" id="IPR036390">
    <property type="entry name" value="WH_DNA-bd_sf"/>
</dbReference>
<dbReference type="PROSITE" id="PS50987">
    <property type="entry name" value="HTH_ARSR_2"/>
    <property type="match status" value="1"/>
</dbReference>
<dbReference type="SUPFAM" id="SSF46785">
    <property type="entry name" value="Winged helix' DNA-binding domain"/>
    <property type="match status" value="1"/>
</dbReference>
<dbReference type="GO" id="GO:0003677">
    <property type="term" value="F:DNA binding"/>
    <property type="evidence" value="ECO:0007669"/>
    <property type="project" value="UniProtKB-KW"/>
</dbReference>
<sequence length="160" mass="17138">MPPISQFGALADATRCQIVEMLLAEPQPVHRITESFPISRPAISRHLRVLRDAGIVREKRKGRENVYVVQLAALDKVRTWIAGVPSAEQALAAPVVIVPEVAAPAPVAATPVIEVTVPEVAVAPEPEMAVAPVKKRAKKAAAKPVPVAPVIEEQQMAFDL</sequence>
<dbReference type="Gene3D" id="1.10.10.10">
    <property type="entry name" value="Winged helix-like DNA-binding domain superfamily/Winged helix DNA-binding domain"/>
    <property type="match status" value="1"/>
</dbReference>
<evidence type="ECO:0000313" key="6">
    <source>
        <dbReference type="Proteomes" id="UP000184533"/>
    </source>
</evidence>
<dbReference type="PRINTS" id="PR00778">
    <property type="entry name" value="HTHARSR"/>
</dbReference>
<evidence type="ECO:0000259" key="4">
    <source>
        <dbReference type="PROSITE" id="PS50987"/>
    </source>
</evidence>
<gene>
    <name evidence="5" type="ORF">SAMN02745223_03545</name>
</gene>
<dbReference type="PANTHER" id="PTHR33154">
    <property type="entry name" value="TRANSCRIPTIONAL REGULATOR, ARSR FAMILY"/>
    <property type="match status" value="1"/>
</dbReference>
<dbReference type="CDD" id="cd00090">
    <property type="entry name" value="HTH_ARSR"/>
    <property type="match status" value="1"/>
</dbReference>
<name>A0A1M5EFY4_9HYPH</name>
<dbReference type="SMART" id="SM00418">
    <property type="entry name" value="HTH_ARSR"/>
    <property type="match status" value="1"/>
</dbReference>
<keyword evidence="1" id="KW-0805">Transcription regulation</keyword>
<protein>
    <submittedName>
        <fullName evidence="5">Regulatory protein, arsR family</fullName>
    </submittedName>
</protein>
<dbReference type="InterPro" id="IPR051081">
    <property type="entry name" value="HTH_MetalResp_TranReg"/>
</dbReference>
<evidence type="ECO:0000256" key="3">
    <source>
        <dbReference type="ARBA" id="ARBA00023163"/>
    </source>
</evidence>
<dbReference type="InterPro" id="IPR011991">
    <property type="entry name" value="ArsR-like_HTH"/>
</dbReference>
<dbReference type="RefSeq" id="WP_052950449.1">
    <property type="nucleotide sequence ID" value="NZ_FQVC01000013.1"/>
</dbReference>
<keyword evidence="3" id="KW-0804">Transcription</keyword>